<evidence type="ECO:0000313" key="1">
    <source>
        <dbReference type="EMBL" id="MDQ0272128.1"/>
    </source>
</evidence>
<sequence>MSYKNTFIQIAEDSNVTSANIPFPRNEKPTIASIEYDLIKSNPYQYTQDDVQFKTYLIKNELDLNSEGNEITKTIFLKTKGLL</sequence>
<accession>A0ABU0ALI1</accession>
<evidence type="ECO:0000313" key="2">
    <source>
        <dbReference type="Proteomes" id="UP001238088"/>
    </source>
</evidence>
<protein>
    <submittedName>
        <fullName evidence="1">Beta-xylosidase</fullName>
    </submittedName>
</protein>
<organism evidence="1 2">
    <name type="scientific">Cytobacillus purgationiresistens</name>
    <dbReference type="NCBI Taxonomy" id="863449"/>
    <lineage>
        <taxon>Bacteria</taxon>
        <taxon>Bacillati</taxon>
        <taxon>Bacillota</taxon>
        <taxon>Bacilli</taxon>
        <taxon>Bacillales</taxon>
        <taxon>Bacillaceae</taxon>
        <taxon>Cytobacillus</taxon>
    </lineage>
</organism>
<comment type="caution">
    <text evidence="1">The sequence shown here is derived from an EMBL/GenBank/DDBJ whole genome shotgun (WGS) entry which is preliminary data.</text>
</comment>
<gene>
    <name evidence="1" type="ORF">J2S17_004020</name>
</gene>
<dbReference type="Pfam" id="PF19654">
    <property type="entry name" value="DUF6157"/>
    <property type="match status" value="1"/>
</dbReference>
<keyword evidence="2" id="KW-1185">Reference proteome</keyword>
<reference evidence="1 2" key="1">
    <citation type="submission" date="2023-07" db="EMBL/GenBank/DDBJ databases">
        <title>Genomic Encyclopedia of Type Strains, Phase IV (KMG-IV): sequencing the most valuable type-strain genomes for metagenomic binning, comparative biology and taxonomic classification.</title>
        <authorList>
            <person name="Goeker M."/>
        </authorList>
    </citation>
    <scope>NUCLEOTIDE SEQUENCE [LARGE SCALE GENOMIC DNA]</scope>
    <source>
        <strain evidence="1 2">DSM 23494</strain>
    </source>
</reference>
<dbReference type="InterPro" id="IPR046155">
    <property type="entry name" value="DUF6157"/>
</dbReference>
<dbReference type="RefSeq" id="WP_307477437.1">
    <property type="nucleotide sequence ID" value="NZ_JAUSUB010000020.1"/>
</dbReference>
<name>A0ABU0ALI1_9BACI</name>
<dbReference type="Proteomes" id="UP001238088">
    <property type="component" value="Unassembled WGS sequence"/>
</dbReference>
<proteinExistence type="predicted"/>
<dbReference type="EMBL" id="JAUSUB010000020">
    <property type="protein sequence ID" value="MDQ0272128.1"/>
    <property type="molecule type" value="Genomic_DNA"/>
</dbReference>